<gene>
    <name evidence="4" type="primary">minE</name>
    <name evidence="5" type="ORF">Q644_23200</name>
</gene>
<organism evidence="5 6">
    <name type="scientific">Brucella intermedia 229E</name>
    <dbReference type="NCBI Taxonomy" id="1337887"/>
    <lineage>
        <taxon>Bacteria</taxon>
        <taxon>Pseudomonadati</taxon>
        <taxon>Pseudomonadota</taxon>
        <taxon>Alphaproteobacteria</taxon>
        <taxon>Hyphomicrobiales</taxon>
        <taxon>Brucellaceae</taxon>
        <taxon>Brucella/Ochrobactrum group</taxon>
        <taxon>Brucella</taxon>
    </lineage>
</organism>
<dbReference type="Pfam" id="PF03776">
    <property type="entry name" value="MinE"/>
    <property type="match status" value="1"/>
</dbReference>
<dbReference type="AlphaFoldDB" id="U4VEB2"/>
<keyword evidence="4 5" id="KW-0132">Cell division</keyword>
<dbReference type="EMBL" id="ASXJ01000192">
    <property type="protein sequence ID" value="ERM01146.1"/>
    <property type="molecule type" value="Genomic_DNA"/>
</dbReference>
<evidence type="ECO:0000313" key="5">
    <source>
        <dbReference type="EMBL" id="ERM01146.1"/>
    </source>
</evidence>
<dbReference type="NCBIfam" id="NF001422">
    <property type="entry name" value="PRK00296.1"/>
    <property type="match status" value="1"/>
</dbReference>
<dbReference type="SUPFAM" id="SSF55229">
    <property type="entry name" value="Cell division protein MinE topological specificity domain"/>
    <property type="match status" value="1"/>
</dbReference>
<protein>
    <recommendedName>
        <fullName evidence="2 4">Cell division topological specificity factor</fullName>
    </recommendedName>
</protein>
<comment type="function">
    <text evidence="3 4">Prevents the cell division inhibition by proteins MinC and MinD at internal division sites while permitting inhibition at polar sites. This ensures cell division at the proper site by restricting the formation of a division septum at the midpoint of the long axis of the cell.</text>
</comment>
<reference evidence="5 6" key="1">
    <citation type="journal article" date="2014" name="FEMS Microbiol. Lett.">
        <title>Genome sequencing analysis reveals virulence-related gene content of Ochrobactrum intermedium strain 229E, a urease-positive strain isolated from the human gastric niche.</title>
        <authorList>
            <person name="Kulkarni G.J."/>
            <person name="Shetty S."/>
            <person name="Dharne M.S."/>
            <person name="Shouche Y.S."/>
        </authorList>
    </citation>
    <scope>NUCLEOTIDE SEQUENCE [LARGE SCALE GENOMIC DNA]</scope>
    <source>
        <strain evidence="5 6">229E</strain>
    </source>
</reference>
<evidence type="ECO:0000256" key="4">
    <source>
        <dbReference type="HAMAP-Rule" id="MF_00262"/>
    </source>
</evidence>
<comment type="similarity">
    <text evidence="1 4">Belongs to the MinE family.</text>
</comment>
<evidence type="ECO:0000313" key="6">
    <source>
        <dbReference type="Proteomes" id="UP000016842"/>
    </source>
</evidence>
<dbReference type="HAMAP" id="MF_00262">
    <property type="entry name" value="MinE"/>
    <property type="match status" value="1"/>
</dbReference>
<dbReference type="GO" id="GO:0032955">
    <property type="term" value="P:regulation of division septum assembly"/>
    <property type="evidence" value="ECO:0007669"/>
    <property type="project" value="InterPro"/>
</dbReference>
<dbReference type="PATRIC" id="fig|1337887.3.peg.3420"/>
<dbReference type="Proteomes" id="UP000016842">
    <property type="component" value="Unassembled WGS sequence"/>
</dbReference>
<name>U4VEB2_9HYPH</name>
<dbReference type="NCBIfam" id="TIGR01215">
    <property type="entry name" value="minE"/>
    <property type="match status" value="1"/>
</dbReference>
<dbReference type="InterPro" id="IPR036707">
    <property type="entry name" value="MinE_sf"/>
</dbReference>
<dbReference type="GO" id="GO:0051301">
    <property type="term" value="P:cell division"/>
    <property type="evidence" value="ECO:0007669"/>
    <property type="project" value="UniProtKB-KW"/>
</dbReference>
<sequence length="90" mass="10145">MSLFRFFSKPASAPQARERLQVLLAHERASHEHSDLVAVLREEILAVIAKHIQIDRDKVSVKMDRGGDQMSTLEVDIELPLKTKAKVRAA</sequence>
<accession>U4VEB2</accession>
<proteinExistence type="inferred from homology"/>
<evidence type="ECO:0000256" key="3">
    <source>
        <dbReference type="ARBA" id="ARBA00025265"/>
    </source>
</evidence>
<dbReference type="InterPro" id="IPR005527">
    <property type="entry name" value="MinE"/>
</dbReference>
<keyword evidence="4" id="KW-0131">Cell cycle</keyword>
<dbReference type="Gene3D" id="3.30.1070.10">
    <property type="entry name" value="Cell division topological specificity factor MinE"/>
    <property type="match status" value="1"/>
</dbReference>
<evidence type="ECO:0000256" key="2">
    <source>
        <dbReference type="ARBA" id="ARBA00020112"/>
    </source>
</evidence>
<evidence type="ECO:0000256" key="1">
    <source>
        <dbReference type="ARBA" id="ARBA00008168"/>
    </source>
</evidence>
<comment type="caution">
    <text evidence="5">The sequence shown here is derived from an EMBL/GenBank/DDBJ whole genome shotgun (WGS) entry which is preliminary data.</text>
</comment>